<dbReference type="EMBL" id="JACHMO010000001">
    <property type="protein sequence ID" value="MBB5803082.1"/>
    <property type="molecule type" value="Genomic_DNA"/>
</dbReference>
<organism evidence="2 3">
    <name type="scientific">Saccharothrix ecbatanensis</name>
    <dbReference type="NCBI Taxonomy" id="1105145"/>
    <lineage>
        <taxon>Bacteria</taxon>
        <taxon>Bacillati</taxon>
        <taxon>Actinomycetota</taxon>
        <taxon>Actinomycetes</taxon>
        <taxon>Pseudonocardiales</taxon>
        <taxon>Pseudonocardiaceae</taxon>
        <taxon>Saccharothrix</taxon>
    </lineage>
</organism>
<protein>
    <submittedName>
        <fullName evidence="2">Uncharacterized protein</fullName>
    </submittedName>
</protein>
<accession>A0A7W9M0S1</accession>
<keyword evidence="1" id="KW-1133">Transmembrane helix</keyword>
<dbReference type="Proteomes" id="UP000552097">
    <property type="component" value="Unassembled WGS sequence"/>
</dbReference>
<comment type="caution">
    <text evidence="2">The sequence shown here is derived from an EMBL/GenBank/DDBJ whole genome shotgun (WGS) entry which is preliminary data.</text>
</comment>
<evidence type="ECO:0000313" key="3">
    <source>
        <dbReference type="Proteomes" id="UP000552097"/>
    </source>
</evidence>
<keyword evidence="1" id="KW-0472">Membrane</keyword>
<evidence type="ECO:0000256" key="1">
    <source>
        <dbReference type="SAM" id="Phobius"/>
    </source>
</evidence>
<keyword evidence="3" id="KW-1185">Reference proteome</keyword>
<name>A0A7W9M0S1_9PSEU</name>
<sequence>MRTADRFTPGPNRWWVLATVGLAQLTRTRALAVAVLAACAVVVWFVLAPGRMVAVLPEGAEVR</sequence>
<proteinExistence type="predicted"/>
<dbReference type="AlphaFoldDB" id="A0A7W9M0S1"/>
<keyword evidence="1" id="KW-0812">Transmembrane</keyword>
<evidence type="ECO:0000313" key="2">
    <source>
        <dbReference type="EMBL" id="MBB5803082.1"/>
    </source>
</evidence>
<gene>
    <name evidence="2" type="ORF">F4560_002850</name>
</gene>
<reference evidence="2 3" key="1">
    <citation type="submission" date="2020-08" db="EMBL/GenBank/DDBJ databases">
        <title>Sequencing the genomes of 1000 actinobacteria strains.</title>
        <authorList>
            <person name="Klenk H.-P."/>
        </authorList>
    </citation>
    <scope>NUCLEOTIDE SEQUENCE [LARGE SCALE GENOMIC DNA]</scope>
    <source>
        <strain evidence="2 3">DSM 45486</strain>
    </source>
</reference>
<feature type="transmembrane region" description="Helical" evidence="1">
    <location>
        <begin position="30"/>
        <end position="47"/>
    </location>
</feature>